<dbReference type="GO" id="GO:0004674">
    <property type="term" value="F:protein serine/threonine kinase activity"/>
    <property type="evidence" value="ECO:0007669"/>
    <property type="project" value="UniProtKB-KW"/>
</dbReference>
<keyword evidence="14" id="KW-0812">Transmembrane</keyword>
<keyword evidence="5" id="KW-0808">Transferase</keyword>
<evidence type="ECO:0000256" key="15">
    <source>
        <dbReference type="SAM" id="SignalP"/>
    </source>
</evidence>
<evidence type="ECO:0000256" key="11">
    <source>
        <dbReference type="ARBA" id="ARBA00023180"/>
    </source>
</evidence>
<dbReference type="GO" id="GO:0005886">
    <property type="term" value="C:plasma membrane"/>
    <property type="evidence" value="ECO:0007669"/>
    <property type="project" value="UniProtKB-SubCell"/>
</dbReference>
<comment type="subcellular location">
    <subcellularLocation>
        <location evidence="1">Cell membrane</location>
        <topology evidence="1">Single-pass type I membrane protein</topology>
    </subcellularLocation>
</comment>
<comment type="catalytic activity">
    <reaction evidence="13">
        <text>L-seryl-[protein] + ATP = O-phospho-L-seryl-[protein] + ADP + H(+)</text>
        <dbReference type="Rhea" id="RHEA:17989"/>
        <dbReference type="Rhea" id="RHEA-COMP:9863"/>
        <dbReference type="Rhea" id="RHEA-COMP:11604"/>
        <dbReference type="ChEBI" id="CHEBI:15378"/>
        <dbReference type="ChEBI" id="CHEBI:29999"/>
        <dbReference type="ChEBI" id="CHEBI:30616"/>
        <dbReference type="ChEBI" id="CHEBI:83421"/>
        <dbReference type="ChEBI" id="CHEBI:456216"/>
        <dbReference type="EC" id="2.7.11.1"/>
    </reaction>
</comment>
<evidence type="ECO:0000256" key="7">
    <source>
        <dbReference type="ARBA" id="ARBA00022741"/>
    </source>
</evidence>
<dbReference type="FunFam" id="1.10.510.10:FF:000060">
    <property type="entry name" value="G-type lectin S-receptor-like serine/threonine-protein kinase"/>
    <property type="match status" value="1"/>
</dbReference>
<dbReference type="InterPro" id="IPR001480">
    <property type="entry name" value="Bulb-type_lectin_dom"/>
</dbReference>
<dbReference type="EC" id="2.7.11.1" evidence="2"/>
<keyword evidence="3" id="KW-1003">Cell membrane</keyword>
<evidence type="ECO:0000256" key="5">
    <source>
        <dbReference type="ARBA" id="ARBA00022679"/>
    </source>
</evidence>
<evidence type="ECO:0000256" key="3">
    <source>
        <dbReference type="ARBA" id="ARBA00022475"/>
    </source>
</evidence>
<keyword evidence="14" id="KW-0472">Membrane</keyword>
<evidence type="ECO:0000256" key="9">
    <source>
        <dbReference type="ARBA" id="ARBA00022840"/>
    </source>
</evidence>
<dbReference type="Pfam" id="PF07714">
    <property type="entry name" value="PK_Tyr_Ser-Thr"/>
    <property type="match status" value="1"/>
</dbReference>
<dbReference type="PANTHER" id="PTHR27002">
    <property type="entry name" value="RECEPTOR-LIKE SERINE/THREONINE-PROTEIN KINASE SD1-8"/>
    <property type="match status" value="1"/>
</dbReference>
<gene>
    <name evidence="19" type="ORF">SO802_010744</name>
</gene>
<evidence type="ECO:0000256" key="6">
    <source>
        <dbReference type="ARBA" id="ARBA00022729"/>
    </source>
</evidence>
<dbReference type="GO" id="GO:0005524">
    <property type="term" value="F:ATP binding"/>
    <property type="evidence" value="ECO:0007669"/>
    <property type="project" value="UniProtKB-KW"/>
</dbReference>
<dbReference type="Pfam" id="PF08276">
    <property type="entry name" value="PAN_2"/>
    <property type="match status" value="1"/>
</dbReference>
<evidence type="ECO:0000256" key="4">
    <source>
        <dbReference type="ARBA" id="ARBA00022527"/>
    </source>
</evidence>
<keyword evidence="8" id="KW-0418">Kinase</keyword>
<feature type="domain" description="Apple" evidence="18">
    <location>
        <begin position="319"/>
        <end position="396"/>
    </location>
</feature>
<organism evidence="19 20">
    <name type="scientific">Lithocarpus litseifolius</name>
    <dbReference type="NCBI Taxonomy" id="425828"/>
    <lineage>
        <taxon>Eukaryota</taxon>
        <taxon>Viridiplantae</taxon>
        <taxon>Streptophyta</taxon>
        <taxon>Embryophyta</taxon>
        <taxon>Tracheophyta</taxon>
        <taxon>Spermatophyta</taxon>
        <taxon>Magnoliopsida</taxon>
        <taxon>eudicotyledons</taxon>
        <taxon>Gunneridae</taxon>
        <taxon>Pentapetalae</taxon>
        <taxon>rosids</taxon>
        <taxon>fabids</taxon>
        <taxon>Fagales</taxon>
        <taxon>Fagaceae</taxon>
        <taxon>Lithocarpus</taxon>
    </lineage>
</organism>
<dbReference type="InterPro" id="IPR011009">
    <property type="entry name" value="Kinase-like_dom_sf"/>
</dbReference>
<dbReference type="SMART" id="SM00473">
    <property type="entry name" value="PAN_AP"/>
    <property type="match status" value="1"/>
</dbReference>
<keyword evidence="7" id="KW-0547">Nucleotide-binding</keyword>
<dbReference type="InterPro" id="IPR036426">
    <property type="entry name" value="Bulb-type_lectin_dom_sf"/>
</dbReference>
<dbReference type="SMART" id="SM00108">
    <property type="entry name" value="B_lectin"/>
    <property type="match status" value="1"/>
</dbReference>
<dbReference type="InterPro" id="IPR000719">
    <property type="entry name" value="Prot_kinase_dom"/>
</dbReference>
<evidence type="ECO:0000256" key="12">
    <source>
        <dbReference type="ARBA" id="ARBA00047899"/>
    </source>
</evidence>
<dbReference type="InterPro" id="IPR008271">
    <property type="entry name" value="Ser/Thr_kinase_AS"/>
</dbReference>
<evidence type="ECO:0000256" key="8">
    <source>
        <dbReference type="ARBA" id="ARBA00022777"/>
    </source>
</evidence>
<dbReference type="PROSITE" id="PS50948">
    <property type="entry name" value="PAN"/>
    <property type="match status" value="1"/>
</dbReference>
<dbReference type="SUPFAM" id="SSF56112">
    <property type="entry name" value="Protein kinase-like (PK-like)"/>
    <property type="match status" value="1"/>
</dbReference>
<feature type="signal peptide" evidence="15">
    <location>
        <begin position="1"/>
        <end position="29"/>
    </location>
</feature>
<protein>
    <recommendedName>
        <fullName evidence="2">non-specific serine/threonine protein kinase</fullName>
        <ecNumber evidence="2">2.7.11.1</ecNumber>
    </recommendedName>
</protein>
<feature type="chain" id="PRO_5043688321" description="non-specific serine/threonine protein kinase" evidence="15">
    <location>
        <begin position="30"/>
        <end position="671"/>
    </location>
</feature>
<feature type="domain" description="Protein kinase" evidence="16">
    <location>
        <begin position="333"/>
        <end position="629"/>
    </location>
</feature>
<feature type="domain" description="Bulb-type lectin" evidence="17">
    <location>
        <begin position="43"/>
        <end position="168"/>
    </location>
</feature>
<evidence type="ECO:0000259" key="18">
    <source>
        <dbReference type="PROSITE" id="PS50948"/>
    </source>
</evidence>
<keyword evidence="20" id="KW-1185">Reference proteome</keyword>
<reference evidence="19 20" key="1">
    <citation type="submission" date="2024-01" db="EMBL/GenBank/DDBJ databases">
        <title>A telomere-to-telomere, gap-free genome of sweet tea (Lithocarpus litseifolius).</title>
        <authorList>
            <person name="Zhou J."/>
        </authorList>
    </citation>
    <scope>NUCLEOTIDE SEQUENCE [LARGE SCALE GENOMIC DNA]</scope>
    <source>
        <strain evidence="19">Zhou-2022a</strain>
        <tissue evidence="19">Leaf</tissue>
    </source>
</reference>
<dbReference type="PROSITE" id="PS00108">
    <property type="entry name" value="PROTEIN_KINASE_ST"/>
    <property type="match status" value="1"/>
</dbReference>
<keyword evidence="11" id="KW-0325">Glycoprotein</keyword>
<evidence type="ECO:0000259" key="16">
    <source>
        <dbReference type="PROSITE" id="PS50011"/>
    </source>
</evidence>
<dbReference type="Proteomes" id="UP001459277">
    <property type="component" value="Unassembled WGS sequence"/>
</dbReference>
<keyword evidence="10" id="KW-1015">Disulfide bond</keyword>
<dbReference type="PROSITE" id="PS50927">
    <property type="entry name" value="BULB_LECTIN"/>
    <property type="match status" value="1"/>
</dbReference>
<dbReference type="EMBL" id="JAZDWU010000003">
    <property type="protein sequence ID" value="KAL0009242.1"/>
    <property type="molecule type" value="Genomic_DNA"/>
</dbReference>
<evidence type="ECO:0000256" key="13">
    <source>
        <dbReference type="ARBA" id="ARBA00048679"/>
    </source>
</evidence>
<dbReference type="CDD" id="cd01098">
    <property type="entry name" value="PAN_AP_plant"/>
    <property type="match status" value="1"/>
</dbReference>
<dbReference type="Pfam" id="PF01453">
    <property type="entry name" value="B_lectin"/>
    <property type="match status" value="1"/>
</dbReference>
<evidence type="ECO:0000256" key="2">
    <source>
        <dbReference type="ARBA" id="ARBA00012513"/>
    </source>
</evidence>
<accession>A0AAW2DHA7</accession>
<comment type="catalytic activity">
    <reaction evidence="12">
        <text>L-threonyl-[protein] + ATP = O-phospho-L-threonyl-[protein] + ADP + H(+)</text>
        <dbReference type="Rhea" id="RHEA:46608"/>
        <dbReference type="Rhea" id="RHEA-COMP:11060"/>
        <dbReference type="Rhea" id="RHEA-COMP:11605"/>
        <dbReference type="ChEBI" id="CHEBI:15378"/>
        <dbReference type="ChEBI" id="CHEBI:30013"/>
        <dbReference type="ChEBI" id="CHEBI:30616"/>
        <dbReference type="ChEBI" id="CHEBI:61977"/>
        <dbReference type="ChEBI" id="CHEBI:456216"/>
        <dbReference type="EC" id="2.7.11.1"/>
    </reaction>
</comment>
<evidence type="ECO:0000256" key="1">
    <source>
        <dbReference type="ARBA" id="ARBA00004251"/>
    </source>
</evidence>
<comment type="caution">
    <text evidence="19">The sequence shown here is derived from an EMBL/GenBank/DDBJ whole genome shotgun (WGS) entry which is preliminary data.</text>
</comment>
<keyword evidence="9" id="KW-0067">ATP-binding</keyword>
<evidence type="ECO:0000313" key="19">
    <source>
        <dbReference type="EMBL" id="KAL0009242.1"/>
    </source>
</evidence>
<evidence type="ECO:0000256" key="10">
    <source>
        <dbReference type="ARBA" id="ARBA00023157"/>
    </source>
</evidence>
<dbReference type="SMART" id="SM00220">
    <property type="entry name" value="S_TKc"/>
    <property type="match status" value="1"/>
</dbReference>
<evidence type="ECO:0000256" key="14">
    <source>
        <dbReference type="SAM" id="Phobius"/>
    </source>
</evidence>
<dbReference type="InterPro" id="IPR001245">
    <property type="entry name" value="Ser-Thr/Tyr_kinase_cat_dom"/>
</dbReference>
<dbReference type="AlphaFoldDB" id="A0AAW2DHA7"/>
<name>A0AAW2DHA7_9ROSI</name>
<dbReference type="PANTHER" id="PTHR27002:SF926">
    <property type="entry name" value="OS07G0535800 PROTEIN"/>
    <property type="match status" value="1"/>
</dbReference>
<evidence type="ECO:0000259" key="17">
    <source>
        <dbReference type="PROSITE" id="PS50927"/>
    </source>
</evidence>
<feature type="transmembrane region" description="Helical" evidence="14">
    <location>
        <begin position="409"/>
        <end position="431"/>
    </location>
</feature>
<dbReference type="Gene3D" id="2.90.10.10">
    <property type="entry name" value="Bulb-type lectin domain"/>
    <property type="match status" value="1"/>
</dbReference>
<keyword evidence="4" id="KW-0723">Serine/threonine-protein kinase</keyword>
<evidence type="ECO:0000313" key="20">
    <source>
        <dbReference type="Proteomes" id="UP001459277"/>
    </source>
</evidence>
<dbReference type="InterPro" id="IPR003609">
    <property type="entry name" value="Pan_app"/>
</dbReference>
<dbReference type="Gene3D" id="1.10.510.10">
    <property type="entry name" value="Transferase(Phosphotransferase) domain 1"/>
    <property type="match status" value="1"/>
</dbReference>
<proteinExistence type="predicted"/>
<keyword evidence="14" id="KW-1133">Transmembrane helix</keyword>
<dbReference type="PROSITE" id="PS50011">
    <property type="entry name" value="PROTEIN_KINASE_DOM"/>
    <property type="match status" value="1"/>
</dbReference>
<sequence>MATINVVLVHLLTLVFLLFFSSLWTPHVADWVYVTSGNLSSIGDTLKPGDTLNSTSYLVSQKGAFALGFFRRIDINSNDSYVGISDMADPKSPFNLYVWFGNRGHPFVKDKTGSLTLDNNGTLKIVRQGESPIILYSSGTNNTVATLYDNGNFVLKEVNFDGSTKSVLWQSFDYLMDTLLPEMKLGVNHKTGHTWALTSWLTTDIPDYGAFSLEWDPKGLELVIKQRGVVHWKSGVLRNNQFENIAPDITSMYDFKVVSNEEEEYFSFSNKNHSVLMSEWIITFLGQFKDLRGPDIGRADNCYSYDTSGGCQGWEQPVCRERGDKFDLSAGYYVTGDSLPSNNYSLGISDCKAICWSNCSCVAFTYQFANETGCRFWTGETAVQSDHASDFVSIYVLSSSPSHKGTKKWIWIGTAIVAALLVIFFSILCYIQRRRKVVPGDANKSKLLDWQKRFGIIEGVAQGLLYLHKYSRLRVIHRDLKASNILLDENMNPKISDFGMARIFQQNEVEANTKRVVGTYGYMSPEYAMEGVFSIKSDVYSFGVLMLEILSGRKNNSFFKTEHLFNLVGYAWELWNEGAALELMDPALDDSYMDQMLRCVHVGLLCVEDSAIDRPAMSDVLAMLTNDNLSLPSPKKPAFSLARQAIEAHISDKESECNSINWASISNMVPR</sequence>
<dbReference type="SUPFAM" id="SSF51110">
    <property type="entry name" value="alpha-D-mannose-specific plant lectins"/>
    <property type="match status" value="1"/>
</dbReference>
<keyword evidence="6 15" id="KW-0732">Signal</keyword>